<organism evidence="2 3">
    <name type="scientific">Candidatus Protofrankia californiensis</name>
    <dbReference type="NCBI Taxonomy" id="1839754"/>
    <lineage>
        <taxon>Bacteria</taxon>
        <taxon>Bacillati</taxon>
        <taxon>Actinomycetota</taxon>
        <taxon>Actinomycetes</taxon>
        <taxon>Frankiales</taxon>
        <taxon>Frankiaceae</taxon>
        <taxon>Protofrankia</taxon>
    </lineage>
</organism>
<feature type="region of interest" description="Disordered" evidence="1">
    <location>
        <begin position="18"/>
        <end position="47"/>
    </location>
</feature>
<dbReference type="EMBL" id="FLUV01000761">
    <property type="protein sequence ID" value="SBW20793.1"/>
    <property type="molecule type" value="Genomic_DNA"/>
</dbReference>
<reference evidence="3" key="1">
    <citation type="submission" date="2016-02" db="EMBL/GenBank/DDBJ databases">
        <authorList>
            <person name="Wibberg D."/>
        </authorList>
    </citation>
    <scope>NUCLEOTIDE SEQUENCE [LARGE SCALE GENOMIC DNA]</scope>
</reference>
<dbReference type="AlphaFoldDB" id="A0A1C3NWD0"/>
<gene>
    <name evidence="2" type="ORF">FDG2_1806</name>
</gene>
<name>A0A1C3NWD0_9ACTN</name>
<proteinExistence type="predicted"/>
<keyword evidence="3" id="KW-1185">Reference proteome</keyword>
<evidence type="ECO:0000313" key="2">
    <source>
        <dbReference type="EMBL" id="SBW20793.1"/>
    </source>
</evidence>
<evidence type="ECO:0000256" key="1">
    <source>
        <dbReference type="SAM" id="MobiDB-lite"/>
    </source>
</evidence>
<evidence type="ECO:0000313" key="3">
    <source>
        <dbReference type="Proteomes" id="UP000199013"/>
    </source>
</evidence>
<dbReference type="Proteomes" id="UP000199013">
    <property type="component" value="Unassembled WGS sequence"/>
</dbReference>
<protein>
    <submittedName>
        <fullName evidence="2">Uncharacterized protein</fullName>
    </submittedName>
</protein>
<feature type="compositionally biased region" description="Gly residues" evidence="1">
    <location>
        <begin position="29"/>
        <end position="40"/>
    </location>
</feature>
<accession>A0A1C3NWD0</accession>
<sequence length="47" mass="4972">MQPTDDLVMAVETLTQVQDRYDAEHSDGGSTGRSDGGSGDGLNFPED</sequence>